<feature type="binding site" evidence="1">
    <location>
        <position position="428"/>
    </location>
    <ligand>
        <name>Mg(2+)</name>
        <dbReference type="ChEBI" id="CHEBI:18420"/>
        <label>1</label>
    </ligand>
</feature>
<protein>
    <submittedName>
        <fullName evidence="2">ADP-ribosylglycohydrolase</fullName>
    </submittedName>
</protein>
<feature type="binding site" evidence="1">
    <location>
        <position position="427"/>
    </location>
    <ligand>
        <name>Mg(2+)</name>
        <dbReference type="ChEBI" id="CHEBI:18420"/>
        <label>1</label>
    </ligand>
</feature>
<dbReference type="Pfam" id="PF03747">
    <property type="entry name" value="ADP_ribosyl_GH"/>
    <property type="match status" value="1"/>
</dbReference>
<dbReference type="AlphaFoldDB" id="A0A1C6KA28"/>
<dbReference type="GO" id="GO:0046872">
    <property type="term" value="F:metal ion binding"/>
    <property type="evidence" value="ECO:0007669"/>
    <property type="project" value="UniProtKB-KW"/>
</dbReference>
<dbReference type="InterPro" id="IPR036705">
    <property type="entry name" value="Ribosyl_crysJ1_sf"/>
</dbReference>
<organism evidence="2">
    <name type="scientific">uncultured Anaerotruncus sp</name>
    <dbReference type="NCBI Taxonomy" id="905011"/>
    <lineage>
        <taxon>Bacteria</taxon>
        <taxon>Bacillati</taxon>
        <taxon>Bacillota</taxon>
        <taxon>Clostridia</taxon>
        <taxon>Eubacteriales</taxon>
        <taxon>Oscillospiraceae</taxon>
        <taxon>Anaerotruncus</taxon>
        <taxon>environmental samples</taxon>
    </lineage>
</organism>
<reference evidence="2" key="1">
    <citation type="submission" date="2015-09" db="EMBL/GenBank/DDBJ databases">
        <authorList>
            <consortium name="Pathogen Informatics"/>
        </authorList>
    </citation>
    <scope>NUCLEOTIDE SEQUENCE</scope>
    <source>
        <strain evidence="2">2789STDY5834896</strain>
    </source>
</reference>
<evidence type="ECO:0000256" key="1">
    <source>
        <dbReference type="PIRSR" id="PIRSR605502-1"/>
    </source>
</evidence>
<dbReference type="GO" id="GO:0016787">
    <property type="term" value="F:hydrolase activity"/>
    <property type="evidence" value="ECO:0007669"/>
    <property type="project" value="UniProtKB-KW"/>
</dbReference>
<dbReference type="EMBL" id="FMHG01000005">
    <property type="protein sequence ID" value="SCJ91130.1"/>
    <property type="molecule type" value="Genomic_DNA"/>
</dbReference>
<accession>A0A1C6KA28</accession>
<comment type="cofactor">
    <cofactor evidence="1">
        <name>Mg(2+)</name>
        <dbReference type="ChEBI" id="CHEBI:18420"/>
    </cofactor>
    <text evidence="1">Binds 2 magnesium ions per subunit.</text>
</comment>
<name>A0A1C6KA28_9FIRM</name>
<keyword evidence="1" id="KW-0460">Magnesium</keyword>
<dbReference type="InterPro" id="IPR005502">
    <property type="entry name" value="Ribosyl_crysJ1"/>
</dbReference>
<feature type="binding site" evidence="1">
    <location>
        <position position="425"/>
    </location>
    <ligand>
        <name>Mg(2+)</name>
        <dbReference type="ChEBI" id="CHEBI:18420"/>
        <label>1</label>
    </ligand>
</feature>
<dbReference type="Gene3D" id="1.10.4080.10">
    <property type="entry name" value="ADP-ribosylation/Crystallin J1"/>
    <property type="match status" value="1"/>
</dbReference>
<dbReference type="SUPFAM" id="SSF101478">
    <property type="entry name" value="ADP-ribosylglycohydrolase"/>
    <property type="match status" value="1"/>
</dbReference>
<keyword evidence="1" id="KW-0479">Metal-binding</keyword>
<proteinExistence type="predicted"/>
<evidence type="ECO:0000313" key="2">
    <source>
        <dbReference type="EMBL" id="SCJ91130.1"/>
    </source>
</evidence>
<keyword evidence="2" id="KW-0378">Hydrolase</keyword>
<gene>
    <name evidence="2" type="ORF">SAMEA3545359_02801</name>
</gene>
<sequence>MDREKIAERPVAGNCRCGWFLAGKREKRYAMGNNPFEIYSGKLYAQWQQARDEGRDVAALEEACRAVRDAAAKGPAAARDQLPLAYALYDALEAAAVRPGHVYCEPSDYAGILAQRPESRDVGQLPDRAVLRDRILAGWTGRVAGCLLGKPLEFWALKPLRGMLHDIGNYPVSRYVAASDFTPQIREKYDIAVGSPVNKQPWIDEIGDHAPIDDDTNYTVLNLRLLETFGRDFTPEEVLFAWVNWMPAGVCCTAERIAYVNALGGMRPPETAVYRNPYREWVGAQIRAEIFGWVNPGDPQAAAEMAYRDACVSHVRNGIYGEMFAAAMVAAAIVCGDVRAVIGAGLAQIPTHSRLAEAVRDTISDFDAGVTYEQAVQKLHGRYDENDMFDWCHTIPNAVIVVLSLLHGAGDFAKALGLCVQAAMDTDSNGAVVGAIMGSMLGSAGIPAYWGDCFGYKLASSVDGYHLMELEELADRTLVVALAEKCV</sequence>